<protein>
    <submittedName>
        <fullName evidence="13">Abc transporter n-terminus family protein</fullName>
    </submittedName>
</protein>
<evidence type="ECO:0000313" key="13">
    <source>
        <dbReference type="EMBL" id="CDW80449.1"/>
    </source>
</evidence>
<proteinExistence type="inferred from homology"/>
<evidence type="ECO:0000256" key="4">
    <source>
        <dbReference type="ARBA" id="ARBA00022692"/>
    </source>
</evidence>
<dbReference type="GO" id="GO:0016887">
    <property type="term" value="F:ATP hydrolysis activity"/>
    <property type="evidence" value="ECO:0007669"/>
    <property type="project" value="InterPro"/>
</dbReference>
<feature type="transmembrane region" description="Helical" evidence="10">
    <location>
        <begin position="95"/>
        <end position="116"/>
    </location>
</feature>
<dbReference type="Pfam" id="PF00005">
    <property type="entry name" value="ABC_tran"/>
    <property type="match status" value="1"/>
</dbReference>
<comment type="subcellular location">
    <subcellularLocation>
        <location evidence="1">Peroxisome membrane</location>
        <topology evidence="1">Multi-pass membrane protein</topology>
    </subcellularLocation>
</comment>
<keyword evidence="4 10" id="KW-0812">Transmembrane</keyword>
<dbReference type="InterPro" id="IPR027417">
    <property type="entry name" value="P-loop_NTPase"/>
</dbReference>
<evidence type="ECO:0000259" key="12">
    <source>
        <dbReference type="PROSITE" id="PS50929"/>
    </source>
</evidence>
<dbReference type="InterPro" id="IPR050835">
    <property type="entry name" value="ABC_transporter_sub-D"/>
</dbReference>
<gene>
    <name evidence="13" type="primary">Contig5969.g6393</name>
    <name evidence="13" type="ORF">STYLEM_9447</name>
</gene>
<keyword evidence="7 10" id="KW-1133">Transmembrane helix</keyword>
<dbReference type="PANTHER" id="PTHR11384:SF67">
    <property type="entry name" value="ATP-BINDING CASSETTE SUB-FAMILY D MEMBER 1"/>
    <property type="match status" value="1"/>
</dbReference>
<dbReference type="PANTHER" id="PTHR11384">
    <property type="entry name" value="ATP-BINDING CASSETTE, SUB-FAMILY D MEMBER"/>
    <property type="match status" value="1"/>
</dbReference>
<dbReference type="InterPro" id="IPR003439">
    <property type="entry name" value="ABC_transporter-like_ATP-bd"/>
</dbReference>
<name>A0A078ADZ8_STYLE</name>
<dbReference type="InterPro" id="IPR011527">
    <property type="entry name" value="ABC1_TM_dom"/>
</dbReference>
<dbReference type="Pfam" id="PF06472">
    <property type="entry name" value="ABC_membrane_2"/>
    <property type="match status" value="1"/>
</dbReference>
<keyword evidence="5" id="KW-0547">Nucleotide-binding</keyword>
<dbReference type="CDD" id="cd03223">
    <property type="entry name" value="ABCD_peroxisomal_ALDP"/>
    <property type="match status" value="1"/>
</dbReference>
<dbReference type="GO" id="GO:0140359">
    <property type="term" value="F:ABC-type transporter activity"/>
    <property type="evidence" value="ECO:0007669"/>
    <property type="project" value="InterPro"/>
</dbReference>
<dbReference type="GO" id="GO:0005524">
    <property type="term" value="F:ATP binding"/>
    <property type="evidence" value="ECO:0007669"/>
    <property type="project" value="UniProtKB-KW"/>
</dbReference>
<comment type="similarity">
    <text evidence="2">Belongs to the ABC transporter superfamily. ABCD family. Peroxisomal fatty acyl CoA transporter (TC 3.A.1.203) subfamily.</text>
</comment>
<accession>A0A078ADZ8</accession>
<evidence type="ECO:0000256" key="5">
    <source>
        <dbReference type="ARBA" id="ARBA00022741"/>
    </source>
</evidence>
<feature type="domain" description="ABC transporter" evidence="11">
    <location>
        <begin position="455"/>
        <end position="671"/>
    </location>
</feature>
<feature type="compositionally biased region" description="Polar residues" evidence="9">
    <location>
        <begin position="425"/>
        <end position="434"/>
    </location>
</feature>
<dbReference type="Gene3D" id="3.40.50.300">
    <property type="entry name" value="P-loop containing nucleotide triphosphate hydrolases"/>
    <property type="match status" value="1"/>
</dbReference>
<keyword evidence="6" id="KW-0067">ATP-binding</keyword>
<evidence type="ECO:0000256" key="1">
    <source>
        <dbReference type="ARBA" id="ARBA00004585"/>
    </source>
</evidence>
<organism evidence="13 14">
    <name type="scientific">Stylonychia lemnae</name>
    <name type="common">Ciliate</name>
    <dbReference type="NCBI Taxonomy" id="5949"/>
    <lineage>
        <taxon>Eukaryota</taxon>
        <taxon>Sar</taxon>
        <taxon>Alveolata</taxon>
        <taxon>Ciliophora</taxon>
        <taxon>Intramacronucleata</taxon>
        <taxon>Spirotrichea</taxon>
        <taxon>Stichotrichia</taxon>
        <taxon>Sporadotrichida</taxon>
        <taxon>Oxytrichidae</taxon>
        <taxon>Stylonychinae</taxon>
        <taxon>Stylonychia</taxon>
    </lineage>
</organism>
<evidence type="ECO:0000256" key="2">
    <source>
        <dbReference type="ARBA" id="ARBA00008575"/>
    </source>
</evidence>
<keyword evidence="3" id="KW-0813">Transport</keyword>
<sequence length="671" mass="76747">MSQAFMNLANTLMPYIKASLATPQRKVATAAIVAALLYAIRQKNARDEERVKKMLGDAGNRKARRGGKGNVDKEFFERIKKLLRIAIPSYNSREAVYVVILTGLLVVRTYMSIWLADVNGQIFGLMLFAIPSSTVNSAMEYYSKLLALAFRERLTRYFHTQYLQKMFFYKICNLDSRIQNPDQRLTQDLDKWAQSLANLYLNFTKPVLDIFLFSRKLAELVGWEGPGLTFAWYFLSACIIRVVSPAFGKLTAIEQKLEGEYRSKHSDLLNHAEEIAFYNGSDWEKTHINNKFYELHKHVKEVLYRRFLMGIYDSMLVKYGAVMVGYTVIGLPVFGPGKERYLREVGNDPSRITKDYVRNSSLLINLAKAIGRIVVSYKDVQNLAGYTTLIYEMKEVLDDLENGKYKRIMVTSNSLEDQEEEEQKNNGVKSIPSKTNMMDESLKKNHGQIAISNDIIFENVPILSPNGDTLIPAMNFQISPGMNLMITGPNGCGKSSLFRILGELWPIFGGKLTKPSIEKIFYIPQRPYLPNGSLRDQLIYPNTHADQKRKGVSDEDLQHILNEVRLGYLVGREGGWQAVNDWNDVLSGGEKQRIAMARLIYHKPTYAILDECTSAVSVDVEGHLYTYMKSQGITLITVSHRDTLWKYHEYLLKFLGDKQYTFGEMPEERRK</sequence>
<feature type="domain" description="ABC transmembrane type-1" evidence="12">
    <location>
        <begin position="135"/>
        <end position="311"/>
    </location>
</feature>
<dbReference type="Proteomes" id="UP000039865">
    <property type="component" value="Unassembled WGS sequence"/>
</dbReference>
<dbReference type="EMBL" id="CCKQ01008982">
    <property type="protein sequence ID" value="CDW80449.1"/>
    <property type="molecule type" value="Genomic_DNA"/>
</dbReference>
<dbReference type="InterPro" id="IPR003593">
    <property type="entry name" value="AAA+_ATPase"/>
</dbReference>
<dbReference type="SMART" id="SM00382">
    <property type="entry name" value="AAA"/>
    <property type="match status" value="1"/>
</dbReference>
<dbReference type="GO" id="GO:0015910">
    <property type="term" value="P:long-chain fatty acid import into peroxisome"/>
    <property type="evidence" value="ECO:0007669"/>
    <property type="project" value="TreeGrafter"/>
</dbReference>
<dbReference type="Gene3D" id="1.20.1560.10">
    <property type="entry name" value="ABC transporter type 1, transmembrane domain"/>
    <property type="match status" value="1"/>
</dbReference>
<evidence type="ECO:0000256" key="6">
    <source>
        <dbReference type="ARBA" id="ARBA00022840"/>
    </source>
</evidence>
<evidence type="ECO:0000256" key="10">
    <source>
        <dbReference type="SAM" id="Phobius"/>
    </source>
</evidence>
<keyword evidence="14" id="KW-1185">Reference proteome</keyword>
<dbReference type="GO" id="GO:0007031">
    <property type="term" value="P:peroxisome organization"/>
    <property type="evidence" value="ECO:0007669"/>
    <property type="project" value="TreeGrafter"/>
</dbReference>
<dbReference type="SUPFAM" id="SSF52540">
    <property type="entry name" value="P-loop containing nucleoside triphosphate hydrolases"/>
    <property type="match status" value="1"/>
</dbReference>
<dbReference type="FunFam" id="3.40.50.300:FF:000636">
    <property type="entry name" value="ATP-binding cassette sub-family D member 3"/>
    <property type="match status" value="1"/>
</dbReference>
<evidence type="ECO:0000259" key="11">
    <source>
        <dbReference type="PROSITE" id="PS50893"/>
    </source>
</evidence>
<dbReference type="GO" id="GO:0042760">
    <property type="term" value="P:very long-chain fatty acid catabolic process"/>
    <property type="evidence" value="ECO:0007669"/>
    <property type="project" value="TreeGrafter"/>
</dbReference>
<evidence type="ECO:0000313" key="14">
    <source>
        <dbReference type="Proteomes" id="UP000039865"/>
    </source>
</evidence>
<evidence type="ECO:0000256" key="8">
    <source>
        <dbReference type="ARBA" id="ARBA00023136"/>
    </source>
</evidence>
<dbReference type="PROSITE" id="PS50893">
    <property type="entry name" value="ABC_TRANSPORTER_2"/>
    <property type="match status" value="1"/>
</dbReference>
<evidence type="ECO:0000256" key="7">
    <source>
        <dbReference type="ARBA" id="ARBA00022989"/>
    </source>
</evidence>
<evidence type="ECO:0000256" key="9">
    <source>
        <dbReference type="SAM" id="MobiDB-lite"/>
    </source>
</evidence>
<dbReference type="SUPFAM" id="SSF90123">
    <property type="entry name" value="ABC transporter transmembrane region"/>
    <property type="match status" value="1"/>
</dbReference>
<dbReference type="InterPro" id="IPR017871">
    <property type="entry name" value="ABC_transporter-like_CS"/>
</dbReference>
<dbReference type="OMA" id="DIQAGHF"/>
<evidence type="ECO:0000256" key="3">
    <source>
        <dbReference type="ARBA" id="ARBA00022448"/>
    </source>
</evidence>
<dbReference type="GO" id="GO:0006635">
    <property type="term" value="P:fatty acid beta-oxidation"/>
    <property type="evidence" value="ECO:0007669"/>
    <property type="project" value="TreeGrafter"/>
</dbReference>
<dbReference type="PROSITE" id="PS00211">
    <property type="entry name" value="ABC_TRANSPORTER_1"/>
    <property type="match status" value="1"/>
</dbReference>
<dbReference type="PROSITE" id="PS50929">
    <property type="entry name" value="ABC_TM1F"/>
    <property type="match status" value="1"/>
</dbReference>
<dbReference type="GO" id="GO:0005324">
    <property type="term" value="F:long-chain fatty acid transmembrane transporter activity"/>
    <property type="evidence" value="ECO:0007669"/>
    <property type="project" value="TreeGrafter"/>
</dbReference>
<reference evidence="13 14" key="1">
    <citation type="submission" date="2014-06" db="EMBL/GenBank/DDBJ databases">
        <authorList>
            <person name="Swart Estienne"/>
        </authorList>
    </citation>
    <scope>NUCLEOTIDE SEQUENCE [LARGE SCALE GENOMIC DNA]</scope>
    <source>
        <strain evidence="13 14">130c</strain>
    </source>
</reference>
<feature type="region of interest" description="Disordered" evidence="9">
    <location>
        <begin position="414"/>
        <end position="434"/>
    </location>
</feature>
<dbReference type="OrthoDB" id="422637at2759"/>
<dbReference type="InterPro" id="IPR036640">
    <property type="entry name" value="ABC1_TM_sf"/>
</dbReference>
<dbReference type="AlphaFoldDB" id="A0A078ADZ8"/>
<dbReference type="GO" id="GO:0005778">
    <property type="term" value="C:peroxisomal membrane"/>
    <property type="evidence" value="ECO:0007669"/>
    <property type="project" value="UniProtKB-SubCell"/>
</dbReference>
<keyword evidence="8 10" id="KW-0472">Membrane</keyword>
<dbReference type="InParanoid" id="A0A078ADZ8"/>